<evidence type="ECO:0000313" key="10">
    <source>
        <dbReference type="Proteomes" id="UP000279236"/>
    </source>
</evidence>
<proteinExistence type="predicted"/>
<organism evidence="9 10">
    <name type="scientific">Apiotrichum porosum</name>
    <dbReference type="NCBI Taxonomy" id="105984"/>
    <lineage>
        <taxon>Eukaryota</taxon>
        <taxon>Fungi</taxon>
        <taxon>Dikarya</taxon>
        <taxon>Basidiomycota</taxon>
        <taxon>Agaricomycotina</taxon>
        <taxon>Tremellomycetes</taxon>
        <taxon>Trichosporonales</taxon>
        <taxon>Trichosporonaceae</taxon>
        <taxon>Apiotrichum</taxon>
    </lineage>
</organism>
<dbReference type="EMBL" id="RSCE01000007">
    <property type="protein sequence ID" value="RSH80978.1"/>
    <property type="molecule type" value="Genomic_DNA"/>
</dbReference>
<dbReference type="STRING" id="105984.A0A427XQ92"/>
<dbReference type="InterPro" id="IPR051615">
    <property type="entry name" value="Transcr_Regulatory_Elem"/>
</dbReference>
<evidence type="ECO:0000259" key="8">
    <source>
        <dbReference type="Pfam" id="PF04082"/>
    </source>
</evidence>
<keyword evidence="5" id="KW-0804">Transcription</keyword>
<evidence type="ECO:0000313" key="9">
    <source>
        <dbReference type="EMBL" id="RSH80978.1"/>
    </source>
</evidence>
<dbReference type="GO" id="GO:0003677">
    <property type="term" value="F:DNA binding"/>
    <property type="evidence" value="ECO:0007669"/>
    <property type="project" value="UniProtKB-KW"/>
</dbReference>
<dbReference type="AlphaFoldDB" id="A0A427XQ92"/>
<dbReference type="PANTHER" id="PTHR31313:SF78">
    <property type="entry name" value="TRANSCRIPTION FACTOR DOMAIN-CONTAINING PROTEIN"/>
    <property type="match status" value="1"/>
</dbReference>
<keyword evidence="3" id="KW-0805">Transcription regulation</keyword>
<evidence type="ECO:0000256" key="2">
    <source>
        <dbReference type="ARBA" id="ARBA00022833"/>
    </source>
</evidence>
<feature type="compositionally biased region" description="Basic residues" evidence="7">
    <location>
        <begin position="34"/>
        <end position="45"/>
    </location>
</feature>
<keyword evidence="1" id="KW-0479">Metal-binding</keyword>
<comment type="caution">
    <text evidence="9">The sequence shown here is derived from an EMBL/GenBank/DDBJ whole genome shotgun (WGS) entry which is preliminary data.</text>
</comment>
<feature type="domain" description="Xylanolytic transcriptional activator regulatory" evidence="8">
    <location>
        <begin position="123"/>
        <end position="283"/>
    </location>
</feature>
<dbReference type="PANTHER" id="PTHR31313">
    <property type="entry name" value="TY1 ENHANCER ACTIVATOR"/>
    <property type="match status" value="1"/>
</dbReference>
<dbReference type="CDD" id="cd12148">
    <property type="entry name" value="fungal_TF_MHR"/>
    <property type="match status" value="1"/>
</dbReference>
<evidence type="ECO:0000256" key="6">
    <source>
        <dbReference type="ARBA" id="ARBA00023242"/>
    </source>
</evidence>
<evidence type="ECO:0000256" key="5">
    <source>
        <dbReference type="ARBA" id="ARBA00023163"/>
    </source>
</evidence>
<gene>
    <name evidence="9" type="ORF">EHS24_008409</name>
</gene>
<dbReference type="GO" id="GO:0008270">
    <property type="term" value="F:zinc ion binding"/>
    <property type="evidence" value="ECO:0007669"/>
    <property type="project" value="InterPro"/>
</dbReference>
<accession>A0A427XQ92</accession>
<evidence type="ECO:0000256" key="7">
    <source>
        <dbReference type="SAM" id="MobiDB-lite"/>
    </source>
</evidence>
<feature type="region of interest" description="Disordered" evidence="7">
    <location>
        <begin position="642"/>
        <end position="696"/>
    </location>
</feature>
<dbReference type="Proteomes" id="UP000279236">
    <property type="component" value="Unassembled WGS sequence"/>
</dbReference>
<dbReference type="Pfam" id="PF04082">
    <property type="entry name" value="Fungal_trans"/>
    <property type="match status" value="1"/>
</dbReference>
<feature type="region of interest" description="Disordered" evidence="7">
    <location>
        <begin position="29"/>
        <end position="109"/>
    </location>
</feature>
<dbReference type="GO" id="GO:0006351">
    <property type="term" value="P:DNA-templated transcription"/>
    <property type="evidence" value="ECO:0007669"/>
    <property type="project" value="InterPro"/>
</dbReference>
<evidence type="ECO:0000256" key="3">
    <source>
        <dbReference type="ARBA" id="ARBA00023015"/>
    </source>
</evidence>
<keyword evidence="4" id="KW-0238">DNA-binding</keyword>
<name>A0A427XQ92_9TREE</name>
<dbReference type="OrthoDB" id="2123952at2759"/>
<feature type="compositionally biased region" description="Polar residues" evidence="7">
    <location>
        <begin position="642"/>
        <end position="662"/>
    </location>
</feature>
<evidence type="ECO:0000256" key="1">
    <source>
        <dbReference type="ARBA" id="ARBA00022723"/>
    </source>
</evidence>
<dbReference type="GeneID" id="39592952"/>
<feature type="region of interest" description="Disordered" evidence="7">
    <location>
        <begin position="526"/>
        <end position="591"/>
    </location>
</feature>
<keyword evidence="10" id="KW-1185">Reference proteome</keyword>
<protein>
    <recommendedName>
        <fullName evidence="8">Xylanolytic transcriptional activator regulatory domain-containing protein</fullName>
    </recommendedName>
</protein>
<reference evidence="9 10" key="1">
    <citation type="submission" date="2018-11" db="EMBL/GenBank/DDBJ databases">
        <title>Genome sequence of Apiotrichum porosum DSM 27194.</title>
        <authorList>
            <person name="Aliyu H."/>
            <person name="Gorte O."/>
            <person name="Ochsenreither K."/>
        </authorList>
    </citation>
    <scope>NUCLEOTIDE SEQUENCE [LARGE SCALE GENOMIC DNA]</scope>
    <source>
        <strain evidence="9 10">DSM 27194</strain>
    </source>
</reference>
<evidence type="ECO:0000256" key="4">
    <source>
        <dbReference type="ARBA" id="ARBA00023125"/>
    </source>
</evidence>
<sequence>MKCEDIAPSATTGEPTCKLCREARVECTFETPVRKRGPAPGFRRRTGGDSGSPGRKDEQDSEDDERNDHVSSHVVSSSHHENSRAGNGSGDSGSTSPRPVLSAKRRRPPLLGLPPTLVDELLAVYFVHVHNVWPLIYKPMFNPHATSAPLLLSMLAIAACLERNPVAGGKDGLDADKLFAMAETALHHCRNESRLDVLQALMILSLRQTGCGDKRSAFSYAGRASCMALNLGLHMASTATLDAGETEQRARVYWILAEETGRPCLLPYRRSSTPLPSVSEADEFETWPPQTASSAPLPRGVRHIVPRRGYVMTYFVWTTRLAMIVEDIVDLDVTPPPCVEPWDQHFVAALNARHDTIRRAEVIAQQLDDWRANMPPQIDVDHGSISPLPHHVIGLAWWYTAKIMLHSRFIKRYPRATNAPELSANAHKTCTAASEAVVDLLALLDRHKLLGQVSSDAIHMLSMITLFVAFDASDPDEELAHRAKVNFAQCCIWLRDFSSSWPAASAHKVFFEALIHGGLKLSSGDLDDTTGPAGPSPVSTVSPAVNSPSLPEGLRTMGRNLAGGSQPPTPVQRSMGPPATPGPAATPGGPSLFQLPQFYWNNIMSEGGAGPSDAPSGATMPWEWDLSDLGSTPVTLPQNDWNGSMGAQQGMNAGPSGSNGNDMGNGPPFTIPGTQGGTGEWNNASFMGGSGGGTASDQAAQAAIYSQLMSYMVEAAKGN</sequence>
<keyword evidence="6" id="KW-0539">Nucleus</keyword>
<dbReference type="InterPro" id="IPR007219">
    <property type="entry name" value="XnlR_reg_dom"/>
</dbReference>
<keyword evidence="2" id="KW-0862">Zinc</keyword>
<feature type="compositionally biased region" description="Polar residues" evidence="7">
    <location>
        <begin position="537"/>
        <end position="549"/>
    </location>
</feature>
<dbReference type="RefSeq" id="XP_028475697.1">
    <property type="nucleotide sequence ID" value="XM_028623723.1"/>
</dbReference>